<evidence type="ECO:0000313" key="3">
    <source>
        <dbReference type="Proteomes" id="UP000027059"/>
    </source>
</evidence>
<dbReference type="SUPFAM" id="SSF53098">
    <property type="entry name" value="Ribonuclease H-like"/>
    <property type="match status" value="1"/>
</dbReference>
<dbReference type="InterPro" id="IPR012337">
    <property type="entry name" value="RNaseH-like_sf"/>
</dbReference>
<dbReference type="InterPro" id="IPR036397">
    <property type="entry name" value="RNaseH_sf"/>
</dbReference>
<reference evidence="3" key="1">
    <citation type="submission" date="2014-02" db="EMBL/GenBank/DDBJ databases">
        <title>Complete genome sequence and comparative genomic analysis of the nitrogen-fixing bacterium Leptospirillum ferriphilum YSK.</title>
        <authorList>
            <person name="Guo X."/>
            <person name="Yin H."/>
            <person name="Liang Y."/>
            <person name="Hu Q."/>
            <person name="Ma L."/>
            <person name="Xiao Y."/>
            <person name="Zhang X."/>
            <person name="Qiu G."/>
            <person name="Liu X."/>
        </authorList>
    </citation>
    <scope>NUCLEOTIDE SEQUENCE [LARGE SCALE GENOMIC DNA]</scope>
    <source>
        <strain evidence="3">YSK</strain>
    </source>
</reference>
<feature type="domain" description="RNase H type-1" evidence="1">
    <location>
        <begin position="1"/>
        <end position="128"/>
    </location>
</feature>
<reference evidence="2 3" key="2">
    <citation type="journal article" date="2015" name="Biomed. Res. Int.">
        <title>Effects of Arsenite Resistance on the Growth and Functional Gene Expression of Leptospirillum ferriphilum and Acidithiobacillus thiooxidans in Pure Culture and Coculture.</title>
        <authorList>
            <person name="Jiang H."/>
            <person name="Liang Y."/>
            <person name="Yin H."/>
            <person name="Xiao Y."/>
            <person name="Guo X."/>
            <person name="Xu Y."/>
            <person name="Hu Q."/>
            <person name="Liu H."/>
            <person name="Liu X."/>
        </authorList>
    </citation>
    <scope>NUCLEOTIDE SEQUENCE [LARGE SCALE GENOMIC DNA]</scope>
    <source>
        <strain evidence="2 3">YSK</strain>
    </source>
</reference>
<dbReference type="PANTHER" id="PTHR46387:SF2">
    <property type="entry name" value="RIBONUCLEASE HI"/>
    <property type="match status" value="1"/>
</dbReference>
<name>A0A059XRB3_9BACT</name>
<proteinExistence type="predicted"/>
<dbReference type="CDD" id="cd09279">
    <property type="entry name" value="RNase_HI_like"/>
    <property type="match status" value="1"/>
</dbReference>
<organism evidence="2 3">
    <name type="scientific">Leptospirillum ferriphilum YSK</name>
    <dbReference type="NCBI Taxonomy" id="1441628"/>
    <lineage>
        <taxon>Bacteria</taxon>
        <taxon>Pseudomonadati</taxon>
        <taxon>Nitrospirota</taxon>
        <taxon>Nitrospiria</taxon>
        <taxon>Nitrospirales</taxon>
        <taxon>Nitrospiraceae</taxon>
        <taxon>Leptospirillum</taxon>
    </lineage>
</organism>
<dbReference type="InterPro" id="IPR002156">
    <property type="entry name" value="RNaseH_domain"/>
</dbReference>
<dbReference type="AlphaFoldDB" id="A0A059XRB3"/>
<keyword evidence="3" id="KW-1185">Reference proteome</keyword>
<dbReference type="KEGG" id="lfp:Y981_11510"/>
<dbReference type="EMBL" id="CP007243">
    <property type="protein sequence ID" value="AIA31129.1"/>
    <property type="molecule type" value="Genomic_DNA"/>
</dbReference>
<dbReference type="Pfam" id="PF13456">
    <property type="entry name" value="RVT_3"/>
    <property type="match status" value="1"/>
</dbReference>
<accession>A0A059XRB3</accession>
<dbReference type="FunFam" id="3.30.420.10:FF:000076">
    <property type="entry name" value="RBR-type E3 ubiquitin transferase"/>
    <property type="match status" value="1"/>
</dbReference>
<protein>
    <submittedName>
        <fullName evidence="2">Ribonuclease H</fullName>
    </submittedName>
</protein>
<dbReference type="Proteomes" id="UP000027059">
    <property type="component" value="Chromosome"/>
</dbReference>
<sequence>MILYCDGASRGNPGPSSIGYLLKDEDGRVIFSEGRILPPGTNNQAEYQALIAGLQAARDRGVRNLLVRADSELMIRQMTGKYRVRNPGLLACYEQATNLSRSFDTIQFEHIPREQNAQADRLANEALDRSGKGT</sequence>
<dbReference type="RefSeq" id="WP_038506228.1">
    <property type="nucleotide sequence ID" value="NZ_CP007243.1"/>
</dbReference>
<dbReference type="PANTHER" id="PTHR46387">
    <property type="entry name" value="POLYNUCLEOTIDYL TRANSFERASE, RIBONUCLEASE H-LIKE SUPERFAMILY PROTEIN"/>
    <property type="match status" value="1"/>
</dbReference>
<dbReference type="Gene3D" id="3.30.420.10">
    <property type="entry name" value="Ribonuclease H-like superfamily/Ribonuclease H"/>
    <property type="match status" value="1"/>
</dbReference>
<dbReference type="PROSITE" id="PS50879">
    <property type="entry name" value="RNASE_H_1"/>
    <property type="match status" value="1"/>
</dbReference>
<gene>
    <name evidence="2" type="ORF">Y981_11510</name>
</gene>
<dbReference type="HOGENOM" id="CLU_095977_0_3_0"/>
<evidence type="ECO:0000259" key="1">
    <source>
        <dbReference type="PROSITE" id="PS50879"/>
    </source>
</evidence>
<dbReference type="GO" id="GO:0003676">
    <property type="term" value="F:nucleic acid binding"/>
    <property type="evidence" value="ECO:0007669"/>
    <property type="project" value="InterPro"/>
</dbReference>
<evidence type="ECO:0000313" key="2">
    <source>
        <dbReference type="EMBL" id="AIA31129.1"/>
    </source>
</evidence>
<dbReference type="OrthoDB" id="7845843at2"/>
<dbReference type="GO" id="GO:0004523">
    <property type="term" value="F:RNA-DNA hybrid ribonuclease activity"/>
    <property type="evidence" value="ECO:0007669"/>
    <property type="project" value="InterPro"/>
</dbReference>